<comment type="subcellular location">
    <subcellularLocation>
        <location evidence="1">Membrane</location>
        <topology evidence="1">Multi-pass membrane protein</topology>
    </subcellularLocation>
</comment>
<evidence type="ECO:0000256" key="4">
    <source>
        <dbReference type="ARBA" id="ARBA00023136"/>
    </source>
</evidence>
<evidence type="ECO:0000313" key="8">
    <source>
        <dbReference type="RefSeq" id="XP_018027756.1"/>
    </source>
</evidence>
<keyword evidence="7" id="KW-1185">Reference proteome</keyword>
<keyword evidence="4 5" id="KW-0472">Membrane</keyword>
<dbReference type="Pfam" id="PF00149">
    <property type="entry name" value="Metallophos"/>
    <property type="match status" value="1"/>
</dbReference>
<dbReference type="GeneID" id="108682996"/>
<feature type="transmembrane region" description="Helical" evidence="5">
    <location>
        <begin position="345"/>
        <end position="372"/>
    </location>
</feature>
<dbReference type="PANTHER" id="PTHR13315:SF4">
    <property type="entry name" value="METALLOPHOSPHOESTERASE, ISOFORM E"/>
    <property type="match status" value="1"/>
</dbReference>
<evidence type="ECO:0000259" key="6">
    <source>
        <dbReference type="Pfam" id="PF00149"/>
    </source>
</evidence>
<evidence type="ECO:0000256" key="5">
    <source>
        <dbReference type="SAM" id="Phobius"/>
    </source>
</evidence>
<protein>
    <submittedName>
        <fullName evidence="8">Uncharacterized protein C630.12</fullName>
    </submittedName>
</protein>
<dbReference type="OrthoDB" id="5977743at2759"/>
<dbReference type="InterPro" id="IPR033308">
    <property type="entry name" value="PGAP5/Cdc1/Ted1"/>
</dbReference>
<reference evidence="8" key="1">
    <citation type="submission" date="2025-08" db="UniProtKB">
        <authorList>
            <consortium name="RefSeq"/>
        </authorList>
    </citation>
    <scope>IDENTIFICATION</scope>
    <source>
        <tissue evidence="8">Whole organism</tissue>
    </source>
</reference>
<organism evidence="7 8">
    <name type="scientific">Hyalella azteca</name>
    <name type="common">Amphipod</name>
    <dbReference type="NCBI Taxonomy" id="294128"/>
    <lineage>
        <taxon>Eukaryota</taxon>
        <taxon>Metazoa</taxon>
        <taxon>Ecdysozoa</taxon>
        <taxon>Arthropoda</taxon>
        <taxon>Crustacea</taxon>
        <taxon>Multicrustacea</taxon>
        <taxon>Malacostraca</taxon>
        <taxon>Eumalacostraca</taxon>
        <taxon>Peracarida</taxon>
        <taxon>Amphipoda</taxon>
        <taxon>Senticaudata</taxon>
        <taxon>Talitrida</taxon>
        <taxon>Talitroidea</taxon>
        <taxon>Hyalellidae</taxon>
        <taxon>Hyalella</taxon>
    </lineage>
</organism>
<dbReference type="InterPro" id="IPR029052">
    <property type="entry name" value="Metallo-depent_PP-like"/>
</dbReference>
<keyword evidence="3 5" id="KW-1133">Transmembrane helix</keyword>
<dbReference type="GO" id="GO:0016020">
    <property type="term" value="C:membrane"/>
    <property type="evidence" value="ECO:0007669"/>
    <property type="project" value="UniProtKB-SubCell"/>
</dbReference>
<dbReference type="AlphaFoldDB" id="A0A8B7PQK7"/>
<evidence type="ECO:0000256" key="2">
    <source>
        <dbReference type="ARBA" id="ARBA00022692"/>
    </source>
</evidence>
<dbReference type="OMA" id="MDVGDIH"/>
<gene>
    <name evidence="8" type="primary">LOC108682996</name>
</gene>
<dbReference type="GO" id="GO:0005783">
    <property type="term" value="C:endoplasmic reticulum"/>
    <property type="evidence" value="ECO:0007669"/>
    <property type="project" value="TreeGrafter"/>
</dbReference>
<dbReference type="GO" id="GO:0016787">
    <property type="term" value="F:hydrolase activity"/>
    <property type="evidence" value="ECO:0007669"/>
    <property type="project" value="InterPro"/>
</dbReference>
<proteinExistence type="predicted"/>
<accession>A0A8B7PQK7</accession>
<sequence length="405" mass="45811">MPQFSHLFKEIFKIVIWSSIVFIRIFIMSPLKLSWVRHILKGLLLVLAATIFYNEWLALKFEMQSWEAMAVGQHYGKGVAARVLLVADPQMLSPLSEPYFPLSLLAIWDANRFMRRGFQAALSTAKPDVVVFLGDLLNDGSVASDSEFNNMKNNFLADFAVPETVKLVIYLPGDNDVGGEAGDLLTVAKIARFQKAFPMPSSLHYMFMEMVPVSPALGSSSPPILETPPGVLRLLLSHSPLLPSTLNRKRLQAEKPTLIFSGHFHESFHFSGDKSKFHASKFWPFNERGTVLNFTLFSDEVHEIIVPTCNYRMGKKSYGFGLAVLDSTGWLEYGVLWLPSRFWQLQLYCCIMSLMFLLLLLPNILRLCYAVYCYSKLLCRSTAHQNPATKLTQTRKGYVQLVPLP</sequence>
<feature type="domain" description="Calcineurin-like phosphoesterase" evidence="6">
    <location>
        <begin position="82"/>
        <end position="266"/>
    </location>
</feature>
<evidence type="ECO:0000256" key="1">
    <source>
        <dbReference type="ARBA" id="ARBA00004141"/>
    </source>
</evidence>
<dbReference type="Proteomes" id="UP000694843">
    <property type="component" value="Unplaced"/>
</dbReference>
<dbReference type="SUPFAM" id="SSF56300">
    <property type="entry name" value="Metallo-dependent phosphatases"/>
    <property type="match status" value="1"/>
</dbReference>
<dbReference type="RefSeq" id="XP_018027756.1">
    <property type="nucleotide sequence ID" value="XM_018172267.2"/>
</dbReference>
<dbReference type="CTD" id="36285"/>
<feature type="transmembrane region" description="Helical" evidence="5">
    <location>
        <begin position="39"/>
        <end position="59"/>
    </location>
</feature>
<dbReference type="InterPro" id="IPR004843">
    <property type="entry name" value="Calcineurin-like_PHP"/>
</dbReference>
<dbReference type="PANTHER" id="PTHR13315">
    <property type="entry name" value="METALLO PHOSPHOESTERASE RELATED"/>
    <property type="match status" value="1"/>
</dbReference>
<evidence type="ECO:0000313" key="7">
    <source>
        <dbReference type="Proteomes" id="UP000694843"/>
    </source>
</evidence>
<dbReference type="KEGG" id="hazt:108682996"/>
<feature type="transmembrane region" description="Helical" evidence="5">
    <location>
        <begin position="12"/>
        <end position="33"/>
    </location>
</feature>
<evidence type="ECO:0000256" key="3">
    <source>
        <dbReference type="ARBA" id="ARBA00022989"/>
    </source>
</evidence>
<keyword evidence="2 5" id="KW-0812">Transmembrane</keyword>
<dbReference type="GO" id="GO:0006506">
    <property type="term" value="P:GPI anchor biosynthetic process"/>
    <property type="evidence" value="ECO:0007669"/>
    <property type="project" value="InterPro"/>
</dbReference>
<name>A0A8B7PQK7_HYAAZ</name>